<protein>
    <submittedName>
        <fullName evidence="2">Drosomycin-like</fullName>
    </submittedName>
</protein>
<feature type="signal peptide" evidence="1">
    <location>
        <begin position="1"/>
        <end position="20"/>
    </location>
</feature>
<dbReference type="EMBL" id="JAYRBN010000058">
    <property type="protein sequence ID" value="KAL2741880.1"/>
    <property type="molecule type" value="Genomic_DNA"/>
</dbReference>
<evidence type="ECO:0000313" key="3">
    <source>
        <dbReference type="Proteomes" id="UP001607303"/>
    </source>
</evidence>
<keyword evidence="1" id="KW-0732">Signal</keyword>
<evidence type="ECO:0000256" key="1">
    <source>
        <dbReference type="SAM" id="SignalP"/>
    </source>
</evidence>
<dbReference type="Proteomes" id="UP001607303">
    <property type="component" value="Unassembled WGS sequence"/>
</dbReference>
<name>A0ABD2CAP3_VESMC</name>
<accession>A0ABD2CAP3</accession>
<dbReference type="AlphaFoldDB" id="A0ABD2CAP3"/>
<keyword evidence="3" id="KW-1185">Reference proteome</keyword>
<evidence type="ECO:0000313" key="2">
    <source>
        <dbReference type="EMBL" id="KAL2741880.1"/>
    </source>
</evidence>
<reference evidence="2 3" key="1">
    <citation type="journal article" date="2024" name="Ann. Entomol. Soc. Am.">
        <title>Genomic analyses of the southern and eastern yellowjacket wasps (Hymenoptera: Vespidae) reveal evolutionary signatures of social life.</title>
        <authorList>
            <person name="Catto M.A."/>
            <person name="Caine P.B."/>
            <person name="Orr S.E."/>
            <person name="Hunt B.G."/>
            <person name="Goodisman M.A.D."/>
        </authorList>
    </citation>
    <scope>NUCLEOTIDE SEQUENCE [LARGE SCALE GENOMIC DNA]</scope>
    <source>
        <strain evidence="2">232</strain>
        <tissue evidence="2">Head and thorax</tissue>
    </source>
</reference>
<organism evidence="2 3">
    <name type="scientific">Vespula maculifrons</name>
    <name type="common">Eastern yellow jacket</name>
    <name type="synonym">Wasp</name>
    <dbReference type="NCBI Taxonomy" id="7453"/>
    <lineage>
        <taxon>Eukaryota</taxon>
        <taxon>Metazoa</taxon>
        <taxon>Ecdysozoa</taxon>
        <taxon>Arthropoda</taxon>
        <taxon>Hexapoda</taxon>
        <taxon>Insecta</taxon>
        <taxon>Pterygota</taxon>
        <taxon>Neoptera</taxon>
        <taxon>Endopterygota</taxon>
        <taxon>Hymenoptera</taxon>
        <taxon>Apocrita</taxon>
        <taxon>Aculeata</taxon>
        <taxon>Vespoidea</taxon>
        <taxon>Vespidae</taxon>
        <taxon>Vespinae</taxon>
        <taxon>Vespula</taxon>
    </lineage>
</organism>
<gene>
    <name evidence="2" type="ORF">V1477_009509</name>
</gene>
<proteinExistence type="predicted"/>
<feature type="chain" id="PRO_5044821003" evidence="1">
    <location>
        <begin position="21"/>
        <end position="81"/>
    </location>
</feature>
<sequence length="81" mass="9269">MTKIYFLAFLALLVFVAVSAQEQEQEQEQVKETILDLQLENPEEYDCSTNGCRKVCERVKKPDGFCFMGKCLCILNVAENN</sequence>
<comment type="caution">
    <text evidence="2">The sequence shown here is derived from an EMBL/GenBank/DDBJ whole genome shotgun (WGS) entry which is preliminary data.</text>
</comment>